<dbReference type="InterPro" id="IPR005123">
    <property type="entry name" value="Oxoglu/Fe-dep_dioxygenase_dom"/>
</dbReference>
<keyword evidence="3" id="KW-0560">Oxidoreductase</keyword>
<proteinExistence type="inferred from homology"/>
<dbReference type="KEGG" id="smo:SELMODRAFT_453061"/>
<name>D8TEZ6_SELML</name>
<organism evidence="7">
    <name type="scientific">Selaginella moellendorffii</name>
    <name type="common">Spikemoss</name>
    <dbReference type="NCBI Taxonomy" id="88036"/>
    <lineage>
        <taxon>Eukaryota</taxon>
        <taxon>Viridiplantae</taxon>
        <taxon>Streptophyta</taxon>
        <taxon>Embryophyta</taxon>
        <taxon>Tracheophyta</taxon>
        <taxon>Lycopodiopsida</taxon>
        <taxon>Selaginellales</taxon>
        <taxon>Selaginellaceae</taxon>
        <taxon>Selaginella</taxon>
    </lineage>
</organism>
<dbReference type="EMBL" id="GL377754">
    <property type="protein sequence ID" value="EFJ04755.1"/>
    <property type="molecule type" value="Genomic_DNA"/>
</dbReference>
<dbReference type="InterPro" id="IPR026992">
    <property type="entry name" value="DIOX_N"/>
</dbReference>
<dbReference type="FunFam" id="2.60.120.330:FF:000012">
    <property type="entry name" value="Gibberellin 20 oxidase 1"/>
    <property type="match status" value="1"/>
</dbReference>
<dbReference type="eggNOG" id="KOG0143">
    <property type="taxonomic scope" value="Eukaryota"/>
</dbReference>
<dbReference type="Gene3D" id="2.60.120.330">
    <property type="entry name" value="B-lactam Antibiotic, Isopenicillin N Synthase, Chain"/>
    <property type="match status" value="1"/>
</dbReference>
<dbReference type="OrthoDB" id="288590at2759"/>
<dbReference type="HOGENOM" id="CLU_010119_16_3_1"/>
<dbReference type="InterPro" id="IPR044861">
    <property type="entry name" value="IPNS-like_FE2OG_OXY"/>
</dbReference>
<comment type="similarity">
    <text evidence="3">Belongs to the iron/ascorbate-dependent oxidoreductase family.</text>
</comment>
<keyword evidence="7" id="KW-1185">Reference proteome</keyword>
<gene>
    <name evidence="6" type="ORF">SELMODRAFT_453061</name>
</gene>
<evidence type="ECO:0000259" key="5">
    <source>
        <dbReference type="PROSITE" id="PS51471"/>
    </source>
</evidence>
<sequence length="375" mass="43226">MGIENLKEETAPAVAEDLARSLQELGIDPSFVVPPEHRPSGQSQLESPIEERGGSNIPIIDLAALGGSSQDGKDKIVEEIRSASQEWGFFQVINHGVSLELLSDVEKEARDFFALPLEEKRKIRRSSVNPVGYYESELTKNTRDWKEVFDYVVKRKDDFPSEFNLFFENQWPEGREKFRDSCEKWIKAVDELSFKVLELLALSLGVDPRYFFEFFGRDNTSIMRLNFYAKCPVPDLVLGVSRHKDQGALTVLVQDEVGGLEVRRKDGEWIRVTPRKDAFVINVGDLMQVWSNDLYHSVEHRVVVNENRDRFSSPYFMFPSYKSDIAPIESLTDPIKNPPKYAKFNWGEFDKNRKDSNFKRLGVENLQIYHYAINN</sequence>
<keyword evidence="2 3" id="KW-0408">Iron</keyword>
<dbReference type="Proteomes" id="UP000001514">
    <property type="component" value="Unassembled WGS sequence"/>
</dbReference>
<dbReference type="InterPro" id="IPR027443">
    <property type="entry name" value="IPNS-like_sf"/>
</dbReference>
<dbReference type="GO" id="GO:0051213">
    <property type="term" value="F:dioxygenase activity"/>
    <property type="evidence" value="ECO:0007669"/>
    <property type="project" value="UniProtKB-KW"/>
</dbReference>
<evidence type="ECO:0000256" key="3">
    <source>
        <dbReference type="RuleBase" id="RU003682"/>
    </source>
</evidence>
<keyword evidence="6" id="KW-0223">Dioxygenase</keyword>
<dbReference type="InParanoid" id="D8TEZ6"/>
<evidence type="ECO:0000313" key="6">
    <source>
        <dbReference type="EMBL" id="EFJ04755.1"/>
    </source>
</evidence>
<dbReference type="Pfam" id="PF14226">
    <property type="entry name" value="DIOX_N"/>
    <property type="match status" value="1"/>
</dbReference>
<accession>D8TEZ6</accession>
<feature type="region of interest" description="Disordered" evidence="4">
    <location>
        <begin position="29"/>
        <end position="51"/>
    </location>
</feature>
<dbReference type="PRINTS" id="PR00682">
    <property type="entry name" value="IPNSYNTHASE"/>
</dbReference>
<dbReference type="SUPFAM" id="SSF51197">
    <property type="entry name" value="Clavaminate synthase-like"/>
    <property type="match status" value="1"/>
</dbReference>
<dbReference type="PROSITE" id="PS51471">
    <property type="entry name" value="FE2OG_OXY"/>
    <property type="match status" value="1"/>
</dbReference>
<dbReference type="AlphaFoldDB" id="D8TEZ6"/>
<feature type="domain" description="Fe2OG dioxygenase" evidence="5">
    <location>
        <begin position="218"/>
        <end position="319"/>
    </location>
</feature>
<dbReference type="FunCoup" id="D8TEZ6">
    <property type="interactions" value="125"/>
</dbReference>
<dbReference type="InterPro" id="IPR050231">
    <property type="entry name" value="Iron_ascorbate_oxido_reductase"/>
</dbReference>
<dbReference type="PANTHER" id="PTHR47990">
    <property type="entry name" value="2-OXOGLUTARATE (2OG) AND FE(II)-DEPENDENT OXYGENASE SUPERFAMILY PROTEIN-RELATED"/>
    <property type="match status" value="1"/>
</dbReference>
<protein>
    <submittedName>
        <fullName evidence="6">2-oxoacid-dependent dioxygenase</fullName>
    </submittedName>
</protein>
<evidence type="ECO:0000313" key="7">
    <source>
        <dbReference type="Proteomes" id="UP000001514"/>
    </source>
</evidence>
<dbReference type="GO" id="GO:0046872">
    <property type="term" value="F:metal ion binding"/>
    <property type="evidence" value="ECO:0007669"/>
    <property type="project" value="UniProtKB-KW"/>
</dbReference>
<keyword evidence="1 3" id="KW-0479">Metal-binding</keyword>
<evidence type="ECO:0000256" key="2">
    <source>
        <dbReference type="ARBA" id="ARBA00023004"/>
    </source>
</evidence>
<evidence type="ECO:0000256" key="1">
    <source>
        <dbReference type="ARBA" id="ARBA00022723"/>
    </source>
</evidence>
<evidence type="ECO:0000256" key="4">
    <source>
        <dbReference type="SAM" id="MobiDB-lite"/>
    </source>
</evidence>
<dbReference type="Pfam" id="PF03171">
    <property type="entry name" value="2OG-FeII_Oxy"/>
    <property type="match status" value="1"/>
</dbReference>
<reference evidence="6 7" key="1">
    <citation type="journal article" date="2011" name="Science">
        <title>The Selaginella genome identifies genetic changes associated with the evolution of vascular plants.</title>
        <authorList>
            <person name="Banks J.A."/>
            <person name="Nishiyama T."/>
            <person name="Hasebe M."/>
            <person name="Bowman J.L."/>
            <person name="Gribskov M."/>
            <person name="dePamphilis C."/>
            <person name="Albert V.A."/>
            <person name="Aono N."/>
            <person name="Aoyama T."/>
            <person name="Ambrose B.A."/>
            <person name="Ashton N.W."/>
            <person name="Axtell M.J."/>
            <person name="Barker E."/>
            <person name="Barker M.S."/>
            <person name="Bennetzen J.L."/>
            <person name="Bonawitz N.D."/>
            <person name="Chapple C."/>
            <person name="Cheng C."/>
            <person name="Correa L.G."/>
            <person name="Dacre M."/>
            <person name="DeBarry J."/>
            <person name="Dreyer I."/>
            <person name="Elias M."/>
            <person name="Engstrom E.M."/>
            <person name="Estelle M."/>
            <person name="Feng L."/>
            <person name="Finet C."/>
            <person name="Floyd S.K."/>
            <person name="Frommer W.B."/>
            <person name="Fujita T."/>
            <person name="Gramzow L."/>
            <person name="Gutensohn M."/>
            <person name="Harholt J."/>
            <person name="Hattori M."/>
            <person name="Heyl A."/>
            <person name="Hirai T."/>
            <person name="Hiwatashi Y."/>
            <person name="Ishikawa M."/>
            <person name="Iwata M."/>
            <person name="Karol K.G."/>
            <person name="Koehler B."/>
            <person name="Kolukisaoglu U."/>
            <person name="Kubo M."/>
            <person name="Kurata T."/>
            <person name="Lalonde S."/>
            <person name="Li K."/>
            <person name="Li Y."/>
            <person name="Litt A."/>
            <person name="Lyons E."/>
            <person name="Manning G."/>
            <person name="Maruyama T."/>
            <person name="Michael T.P."/>
            <person name="Mikami K."/>
            <person name="Miyazaki S."/>
            <person name="Morinaga S."/>
            <person name="Murata T."/>
            <person name="Mueller-Roeber B."/>
            <person name="Nelson D.R."/>
            <person name="Obara M."/>
            <person name="Oguri Y."/>
            <person name="Olmstead R.G."/>
            <person name="Onodera N."/>
            <person name="Petersen B.L."/>
            <person name="Pils B."/>
            <person name="Prigge M."/>
            <person name="Rensing S.A."/>
            <person name="Riano-Pachon D.M."/>
            <person name="Roberts A.W."/>
            <person name="Sato Y."/>
            <person name="Scheller H.V."/>
            <person name="Schulz B."/>
            <person name="Schulz C."/>
            <person name="Shakirov E.V."/>
            <person name="Shibagaki N."/>
            <person name="Shinohara N."/>
            <person name="Shippen D.E."/>
            <person name="Soerensen I."/>
            <person name="Sotooka R."/>
            <person name="Sugimoto N."/>
            <person name="Sugita M."/>
            <person name="Sumikawa N."/>
            <person name="Tanurdzic M."/>
            <person name="Theissen G."/>
            <person name="Ulvskov P."/>
            <person name="Wakazuki S."/>
            <person name="Weng J.K."/>
            <person name="Willats W.W."/>
            <person name="Wipf D."/>
            <person name="Wolf P.G."/>
            <person name="Yang L."/>
            <person name="Zimmer A.D."/>
            <person name="Zhu Q."/>
            <person name="Mitros T."/>
            <person name="Hellsten U."/>
            <person name="Loque D."/>
            <person name="Otillar R."/>
            <person name="Salamov A."/>
            <person name="Schmutz J."/>
            <person name="Shapiro H."/>
            <person name="Lindquist E."/>
            <person name="Lucas S."/>
            <person name="Rokhsar D."/>
            <person name="Grigoriev I.V."/>
        </authorList>
    </citation>
    <scope>NUCLEOTIDE SEQUENCE [LARGE SCALE GENOMIC DNA]</scope>
</reference>
<dbReference type="Gramene" id="EFJ04755">
    <property type="protein sequence ID" value="EFJ04755"/>
    <property type="gene ID" value="SELMODRAFT_453061"/>
</dbReference>
<dbReference type="OMA" id="ARCPAHT"/>